<dbReference type="EMBL" id="BOMH01000007">
    <property type="protein sequence ID" value="GID63045.1"/>
    <property type="molecule type" value="Genomic_DNA"/>
</dbReference>
<name>A0A919IBI8_9ACTN</name>
<gene>
    <name evidence="1" type="ORF">Acy02nite_09260</name>
</gene>
<dbReference type="RefSeq" id="WP_203738519.1">
    <property type="nucleotide sequence ID" value="NZ_BAAAUC010000013.1"/>
</dbReference>
<accession>A0A919IBI8</accession>
<reference evidence="1" key="1">
    <citation type="submission" date="2021-01" db="EMBL/GenBank/DDBJ databases">
        <title>Whole genome shotgun sequence of Actinoplanes cyaneus NBRC 14990.</title>
        <authorList>
            <person name="Komaki H."/>
            <person name="Tamura T."/>
        </authorList>
    </citation>
    <scope>NUCLEOTIDE SEQUENCE</scope>
    <source>
        <strain evidence="1">NBRC 14990</strain>
    </source>
</reference>
<comment type="caution">
    <text evidence="1">The sequence shown here is derived from an EMBL/GenBank/DDBJ whole genome shotgun (WGS) entry which is preliminary data.</text>
</comment>
<sequence length="59" mass="6587">MARESDVSITALRSAALSETRRAVLLRRRPSLRHSLDESRHAGVFANYIGDCHPAEPSR</sequence>
<protein>
    <submittedName>
        <fullName evidence="1">Uncharacterized protein</fullName>
    </submittedName>
</protein>
<keyword evidence="2" id="KW-1185">Reference proteome</keyword>
<organism evidence="1 2">
    <name type="scientific">Actinoplanes cyaneus</name>
    <dbReference type="NCBI Taxonomy" id="52696"/>
    <lineage>
        <taxon>Bacteria</taxon>
        <taxon>Bacillati</taxon>
        <taxon>Actinomycetota</taxon>
        <taxon>Actinomycetes</taxon>
        <taxon>Micromonosporales</taxon>
        <taxon>Micromonosporaceae</taxon>
        <taxon>Actinoplanes</taxon>
    </lineage>
</organism>
<proteinExistence type="predicted"/>
<dbReference type="Proteomes" id="UP000619479">
    <property type="component" value="Unassembled WGS sequence"/>
</dbReference>
<evidence type="ECO:0000313" key="2">
    <source>
        <dbReference type="Proteomes" id="UP000619479"/>
    </source>
</evidence>
<dbReference type="AlphaFoldDB" id="A0A919IBI8"/>
<evidence type="ECO:0000313" key="1">
    <source>
        <dbReference type="EMBL" id="GID63045.1"/>
    </source>
</evidence>